<evidence type="ECO:0000313" key="1">
    <source>
        <dbReference type="EMBL" id="TSC93049.1"/>
    </source>
</evidence>
<name>A0A554LK74_9BACT</name>
<organism evidence="1 2">
    <name type="scientific">Candidatus Berkelbacteria bacterium Licking1014_7</name>
    <dbReference type="NCBI Taxonomy" id="2017147"/>
    <lineage>
        <taxon>Bacteria</taxon>
        <taxon>Candidatus Berkelbacteria</taxon>
    </lineage>
</organism>
<dbReference type="Proteomes" id="UP000315689">
    <property type="component" value="Unassembled WGS sequence"/>
</dbReference>
<proteinExistence type="predicted"/>
<protein>
    <submittedName>
        <fullName evidence="1">Uncharacterized protein</fullName>
    </submittedName>
</protein>
<gene>
    <name evidence="1" type="ORF">CEN89_289</name>
</gene>
<accession>A0A554LK74</accession>
<sequence length="76" mass="8875">MIYITLNYEIQGILNSRIYSRNIRPTAMTKKCHLSIFNLPAKNTQKNTQKYTILQTCNFQNLTYPYLQTGLTSLQV</sequence>
<reference evidence="1 2" key="1">
    <citation type="submission" date="2017-07" db="EMBL/GenBank/DDBJ databases">
        <title>Mechanisms for carbon and nitrogen cycling indicate functional differentiation within the Candidate Phyla Radiation.</title>
        <authorList>
            <person name="Danczak R.E."/>
            <person name="Johnston M.D."/>
            <person name="Kenah C."/>
            <person name="Slattery M."/>
            <person name="Wrighton K.C."/>
            <person name="Wilkins M.J."/>
        </authorList>
    </citation>
    <scope>NUCLEOTIDE SEQUENCE [LARGE SCALE GENOMIC DNA]</scope>
    <source>
        <strain evidence="1">Licking1014_7</strain>
    </source>
</reference>
<comment type="caution">
    <text evidence="1">The sequence shown here is derived from an EMBL/GenBank/DDBJ whole genome shotgun (WGS) entry which is preliminary data.</text>
</comment>
<dbReference type="AlphaFoldDB" id="A0A554LK74"/>
<dbReference type="EMBL" id="VMGK01000008">
    <property type="protein sequence ID" value="TSC93049.1"/>
    <property type="molecule type" value="Genomic_DNA"/>
</dbReference>
<evidence type="ECO:0000313" key="2">
    <source>
        <dbReference type="Proteomes" id="UP000315689"/>
    </source>
</evidence>